<dbReference type="PANTHER" id="PTHR35526">
    <property type="entry name" value="ANTI-SIGMA-F FACTOR RSBW-RELATED"/>
    <property type="match status" value="1"/>
</dbReference>
<keyword evidence="1" id="KW-0418">Kinase</keyword>
<dbReference type="SUPFAM" id="SSF55874">
    <property type="entry name" value="ATPase domain of HSP90 chaperone/DNA topoisomerase II/histidine kinase"/>
    <property type="match status" value="1"/>
</dbReference>
<keyword evidence="1" id="KW-0723">Serine/threonine-protein kinase</keyword>
<dbReference type="GO" id="GO:0004674">
    <property type="term" value="F:protein serine/threonine kinase activity"/>
    <property type="evidence" value="ECO:0007669"/>
    <property type="project" value="UniProtKB-KW"/>
</dbReference>
<evidence type="ECO:0000259" key="2">
    <source>
        <dbReference type="Pfam" id="PF13581"/>
    </source>
</evidence>
<sequence length="195" mass="20415">MPAITFSAPVKLDSVPHLRKRLPTELAASGVELTDDEVFAVKVCVTELVANSITHGFQGEAGNESAELTITADTDRTTGTLRLTAFDPGRGRPVERASGLHELNGRGLTMIRAYASGLGWGPAPDPGTNVVGQQVWCELTIQSLTDQADTATADEQPVSRSDITLQIASLLAASAVPAARPTIRVGSLRATLTAA</sequence>
<feature type="domain" description="Histidine kinase/HSP90-like ATPase" evidence="2">
    <location>
        <begin position="10"/>
        <end position="116"/>
    </location>
</feature>
<evidence type="ECO:0000313" key="3">
    <source>
        <dbReference type="EMBL" id="MBB4949489.1"/>
    </source>
</evidence>
<name>A0A7W7SFF2_9ACTN</name>
<evidence type="ECO:0000256" key="1">
    <source>
        <dbReference type="ARBA" id="ARBA00022527"/>
    </source>
</evidence>
<dbReference type="Proteomes" id="UP000573327">
    <property type="component" value="Unassembled WGS sequence"/>
</dbReference>
<keyword evidence="1" id="KW-0808">Transferase</keyword>
<dbReference type="AlphaFoldDB" id="A0A7W7SFF2"/>
<dbReference type="Gene3D" id="3.30.565.10">
    <property type="entry name" value="Histidine kinase-like ATPase, C-terminal domain"/>
    <property type="match status" value="1"/>
</dbReference>
<dbReference type="InterPro" id="IPR050267">
    <property type="entry name" value="Anti-sigma-factor_SerPK"/>
</dbReference>
<proteinExistence type="predicted"/>
<reference evidence="3 4" key="1">
    <citation type="submission" date="2020-08" db="EMBL/GenBank/DDBJ databases">
        <title>Sequencing the genomes of 1000 actinobacteria strains.</title>
        <authorList>
            <person name="Klenk H.-P."/>
        </authorList>
    </citation>
    <scope>NUCLEOTIDE SEQUENCE [LARGE SCALE GENOMIC DNA]</scope>
    <source>
        <strain evidence="3 4">DSM 44786</strain>
    </source>
</reference>
<gene>
    <name evidence="3" type="ORF">F4556_005024</name>
</gene>
<dbReference type="EMBL" id="JACHJR010000001">
    <property type="protein sequence ID" value="MBB4949489.1"/>
    <property type="molecule type" value="Genomic_DNA"/>
</dbReference>
<keyword evidence="4" id="KW-1185">Reference proteome</keyword>
<dbReference type="InterPro" id="IPR003594">
    <property type="entry name" value="HATPase_dom"/>
</dbReference>
<dbReference type="RefSeq" id="WP_184919860.1">
    <property type="nucleotide sequence ID" value="NZ_JACHJR010000001.1"/>
</dbReference>
<organism evidence="3 4">
    <name type="scientific">Kitasatospora gansuensis</name>
    <dbReference type="NCBI Taxonomy" id="258050"/>
    <lineage>
        <taxon>Bacteria</taxon>
        <taxon>Bacillati</taxon>
        <taxon>Actinomycetota</taxon>
        <taxon>Actinomycetes</taxon>
        <taxon>Kitasatosporales</taxon>
        <taxon>Streptomycetaceae</taxon>
        <taxon>Kitasatospora</taxon>
    </lineage>
</organism>
<comment type="caution">
    <text evidence="3">The sequence shown here is derived from an EMBL/GenBank/DDBJ whole genome shotgun (WGS) entry which is preliminary data.</text>
</comment>
<dbReference type="Pfam" id="PF13581">
    <property type="entry name" value="HATPase_c_2"/>
    <property type="match status" value="1"/>
</dbReference>
<dbReference type="CDD" id="cd16936">
    <property type="entry name" value="HATPase_RsbW-like"/>
    <property type="match status" value="1"/>
</dbReference>
<dbReference type="InterPro" id="IPR036890">
    <property type="entry name" value="HATPase_C_sf"/>
</dbReference>
<evidence type="ECO:0000313" key="4">
    <source>
        <dbReference type="Proteomes" id="UP000573327"/>
    </source>
</evidence>
<accession>A0A7W7SFF2</accession>
<protein>
    <submittedName>
        <fullName evidence="3">Anti-sigma regulatory factor (Ser/Thr protein kinase)</fullName>
    </submittedName>
</protein>
<dbReference type="PANTHER" id="PTHR35526:SF3">
    <property type="entry name" value="ANTI-SIGMA-F FACTOR RSBW"/>
    <property type="match status" value="1"/>
</dbReference>